<evidence type="ECO:0000259" key="2">
    <source>
        <dbReference type="Pfam" id="PF04424"/>
    </source>
</evidence>
<dbReference type="GO" id="GO:0005829">
    <property type="term" value="C:cytosol"/>
    <property type="evidence" value="ECO:0007669"/>
    <property type="project" value="TreeGrafter"/>
</dbReference>
<feature type="compositionally biased region" description="Polar residues" evidence="1">
    <location>
        <begin position="889"/>
        <end position="902"/>
    </location>
</feature>
<dbReference type="OrthoDB" id="10261212at2759"/>
<dbReference type="GO" id="GO:0071108">
    <property type="term" value="P:protein K48-linked deubiquitination"/>
    <property type="evidence" value="ECO:0007669"/>
    <property type="project" value="TreeGrafter"/>
</dbReference>
<feature type="compositionally biased region" description="Basic and acidic residues" evidence="1">
    <location>
        <begin position="942"/>
        <end position="951"/>
    </location>
</feature>
<feature type="domain" description="MINDY deubiquitinase" evidence="2">
    <location>
        <begin position="380"/>
        <end position="680"/>
    </location>
</feature>
<feature type="compositionally biased region" description="Polar residues" evidence="1">
    <location>
        <begin position="44"/>
        <end position="56"/>
    </location>
</feature>
<proteinExistence type="predicted"/>
<feature type="compositionally biased region" description="Basic and acidic residues" evidence="1">
    <location>
        <begin position="65"/>
        <end position="76"/>
    </location>
</feature>
<dbReference type="Proteomes" id="UP001056384">
    <property type="component" value="Chromosome 3"/>
</dbReference>
<feature type="region of interest" description="Disordered" evidence="1">
    <location>
        <begin position="683"/>
        <end position="750"/>
    </location>
</feature>
<feature type="compositionally biased region" description="Basic and acidic residues" evidence="1">
    <location>
        <begin position="778"/>
        <end position="794"/>
    </location>
</feature>
<organism evidence="3 4">
    <name type="scientific">Septoria linicola</name>
    <dbReference type="NCBI Taxonomy" id="215465"/>
    <lineage>
        <taxon>Eukaryota</taxon>
        <taxon>Fungi</taxon>
        <taxon>Dikarya</taxon>
        <taxon>Ascomycota</taxon>
        <taxon>Pezizomycotina</taxon>
        <taxon>Dothideomycetes</taxon>
        <taxon>Dothideomycetidae</taxon>
        <taxon>Mycosphaerellales</taxon>
        <taxon>Mycosphaerellaceae</taxon>
        <taxon>Septoria</taxon>
    </lineage>
</organism>
<dbReference type="GO" id="GO:0071944">
    <property type="term" value="C:cell periphery"/>
    <property type="evidence" value="ECO:0007669"/>
    <property type="project" value="TreeGrafter"/>
</dbReference>
<feature type="compositionally biased region" description="Polar residues" evidence="1">
    <location>
        <begin position="149"/>
        <end position="163"/>
    </location>
</feature>
<dbReference type="PANTHER" id="PTHR18063">
    <property type="entry name" value="NF-E2 INDUCIBLE PROTEIN"/>
    <property type="match status" value="1"/>
</dbReference>
<feature type="compositionally biased region" description="Polar residues" evidence="1">
    <location>
        <begin position="919"/>
        <end position="931"/>
    </location>
</feature>
<dbReference type="InterPro" id="IPR007518">
    <property type="entry name" value="MINDY"/>
</dbReference>
<feature type="compositionally biased region" description="Low complexity" evidence="1">
    <location>
        <begin position="355"/>
        <end position="367"/>
    </location>
</feature>
<feature type="compositionally biased region" description="Low complexity" evidence="1">
    <location>
        <begin position="13"/>
        <end position="35"/>
    </location>
</feature>
<keyword evidence="4" id="KW-1185">Reference proteome</keyword>
<evidence type="ECO:0000313" key="4">
    <source>
        <dbReference type="Proteomes" id="UP001056384"/>
    </source>
</evidence>
<feature type="compositionally biased region" description="Polar residues" evidence="1">
    <location>
        <begin position="733"/>
        <end position="750"/>
    </location>
</feature>
<dbReference type="AlphaFoldDB" id="A0A9Q9EHQ5"/>
<gene>
    <name evidence="3" type="ORF">Slin15195_G045290</name>
</gene>
<dbReference type="PANTHER" id="PTHR18063:SF6">
    <property type="entry name" value="UBIQUITIN CARBOXYL-TERMINAL HYDROLASE"/>
    <property type="match status" value="1"/>
</dbReference>
<feature type="compositionally biased region" description="Pro residues" evidence="1">
    <location>
        <begin position="321"/>
        <end position="332"/>
    </location>
</feature>
<feature type="region of interest" description="Disordered" evidence="1">
    <location>
        <begin position="1"/>
        <end position="376"/>
    </location>
</feature>
<dbReference type="GO" id="GO:0004843">
    <property type="term" value="F:cysteine-type deubiquitinase activity"/>
    <property type="evidence" value="ECO:0007669"/>
    <property type="project" value="InterPro"/>
</dbReference>
<dbReference type="Pfam" id="PF04424">
    <property type="entry name" value="MINDY_DUB"/>
    <property type="match status" value="1"/>
</dbReference>
<reference evidence="3" key="1">
    <citation type="submission" date="2022-06" db="EMBL/GenBank/DDBJ databases">
        <title>Complete genome sequences of two strains of the flax pathogen Septoria linicola.</title>
        <authorList>
            <person name="Lapalu N."/>
            <person name="Simon A."/>
            <person name="Demenou B."/>
            <person name="Paumier D."/>
            <person name="Guillot M.-P."/>
            <person name="Gout L."/>
            <person name="Valade R."/>
        </authorList>
    </citation>
    <scope>NUCLEOTIDE SEQUENCE</scope>
    <source>
        <strain evidence="3">SE15195</strain>
    </source>
</reference>
<feature type="compositionally biased region" description="Pro residues" evidence="1">
    <location>
        <begin position="189"/>
        <end position="205"/>
    </location>
</feature>
<protein>
    <submittedName>
        <fullName evidence="3">MINDY deubiquitinase</fullName>
    </submittedName>
</protein>
<feature type="region of interest" description="Disordered" evidence="1">
    <location>
        <begin position="771"/>
        <end position="951"/>
    </location>
</feature>
<evidence type="ECO:0000313" key="3">
    <source>
        <dbReference type="EMBL" id="USW51210.1"/>
    </source>
</evidence>
<dbReference type="GO" id="GO:0016807">
    <property type="term" value="F:cysteine-type carboxypeptidase activity"/>
    <property type="evidence" value="ECO:0007669"/>
    <property type="project" value="TreeGrafter"/>
</dbReference>
<name>A0A9Q9EHQ5_9PEZI</name>
<feature type="compositionally biased region" description="Basic and acidic residues" evidence="1">
    <location>
        <begin position="112"/>
        <end position="121"/>
    </location>
</feature>
<dbReference type="EMBL" id="CP099420">
    <property type="protein sequence ID" value="USW51210.1"/>
    <property type="molecule type" value="Genomic_DNA"/>
</dbReference>
<evidence type="ECO:0000256" key="1">
    <source>
        <dbReference type="SAM" id="MobiDB-lite"/>
    </source>
</evidence>
<feature type="compositionally biased region" description="Polar residues" evidence="1">
    <location>
        <begin position="822"/>
        <end position="832"/>
    </location>
</feature>
<sequence length="951" mass="104311">MVSRKPVTPTVDTAQANAATQSTTTNGAVPYPTTPTKDEDPKTASSVYSSDLNTSPAFDLIDMNAAREKRRRDSDVSSHGTWDSDDTERDVESPDGFVEIPQPLRITPSNQDIKKHARNESELPSILRPGPAKGAVGVRNEIQKYDAETQANPWALESNNPYHKQNGLVHESTSKETENSQPIWQQPSHAPPAPPSQAPPAPPVELPTVRTPADELSHLSLGDKPLASPTYQTAEEIVVPQQGQPPFAPVSQHVNTLPVTNPWAESKSPSPPPPPKEAFSAASPEHGNIPIALPGSDSPAYFPAPPVQAEPAMQVEQQPQYAPPPGPPPGPAGPLIDHVEPRASRPPPPISTDLPVASSSSAPVAVPETPRTQERKRNEHYQIKHINWQDRDKMRSSPVLTQNENGPCPLLALVNALVLSTPLDMDTPLVETLRTREQVSLGLLLDAVFDELMSGRRGDTAHSLPDVSELYAFLLALHTGMNVNPRFITPVQTPRGSYDGHPKAMNGVHPLDRAQNKPGSFEETREMRLYSTFNIPLIHGWTAPKDTPVYHAFERNAKTFEDAQNIQFAEAELEHKQRTEGLNFQEQQMLEDIITIKGFLNNWPTQLTDHGLESISQSLQSGQIAILFRNDHFSTLYKEPRHGALMTLVTDQGYGSHAEIVWESLVDVNGAASEHFSGDFRSVSHGENANLNQGNSGGGNEGWETVQSRTRTNRPRVQDSSSEVPPPLPGPRPTSNVTTPPQQNDDSGITGSAQLTASEQEDHDLALALQLQEEEEDQQRQADERRRRERELSERYLSGESNERPPQIPPRRNQRSPRQSSGNIPVSTNPSRPQGRPAVNRPADASNPDAPPTYEQSSHDRPYRPAGATANPAQGNPLNTLDHLRRQSAYAQQSSTTVNSMPGHNRRDSGNRIQRRPSHAQNQSPPYSQQPGGRVQGAATVKDTDERCVVM</sequence>
<accession>A0A9Q9EHQ5</accession>
<dbReference type="GO" id="GO:1990380">
    <property type="term" value="F:K48-linked deubiquitinase activity"/>
    <property type="evidence" value="ECO:0007669"/>
    <property type="project" value="InterPro"/>
</dbReference>
<dbReference type="InterPro" id="IPR033979">
    <property type="entry name" value="MINDY_domain"/>
</dbReference>
<feature type="compositionally biased region" description="Polar residues" evidence="1">
    <location>
        <begin position="685"/>
        <end position="694"/>
    </location>
</feature>